<keyword evidence="3" id="KW-0808">Transferase</keyword>
<dbReference type="InterPro" id="IPR013655">
    <property type="entry name" value="PAS_fold_3"/>
</dbReference>
<dbReference type="PANTHER" id="PTHR44757">
    <property type="entry name" value="DIGUANYLATE CYCLASE DGCP"/>
    <property type="match status" value="1"/>
</dbReference>
<dbReference type="SUPFAM" id="SSF55785">
    <property type="entry name" value="PYP-like sensor domain (PAS domain)"/>
    <property type="match status" value="4"/>
</dbReference>
<dbReference type="SMART" id="SM00091">
    <property type="entry name" value="PAS"/>
    <property type="match status" value="3"/>
</dbReference>
<feature type="domain" description="PAS" evidence="1">
    <location>
        <begin position="1"/>
        <end position="46"/>
    </location>
</feature>
<dbReference type="Pfam" id="PF08448">
    <property type="entry name" value="PAS_4"/>
    <property type="match status" value="2"/>
</dbReference>
<dbReference type="NCBIfam" id="TIGR00229">
    <property type="entry name" value="sensory_box"/>
    <property type="match status" value="4"/>
</dbReference>
<dbReference type="EMBL" id="NIDE01000018">
    <property type="protein sequence ID" value="OWK35299.1"/>
    <property type="molecule type" value="Genomic_DNA"/>
</dbReference>
<feature type="domain" description="PAC" evidence="2">
    <location>
        <begin position="311"/>
        <end position="364"/>
    </location>
</feature>
<dbReference type="Proteomes" id="UP000214646">
    <property type="component" value="Unassembled WGS sequence"/>
</dbReference>
<dbReference type="PROSITE" id="PS50112">
    <property type="entry name" value="PAS"/>
    <property type="match status" value="4"/>
</dbReference>
<feature type="domain" description="PAS" evidence="1">
    <location>
        <begin position="365"/>
        <end position="410"/>
    </location>
</feature>
<dbReference type="Pfam" id="PF08447">
    <property type="entry name" value="PAS_3"/>
    <property type="match status" value="1"/>
</dbReference>
<name>A0A225DDS6_9BACT</name>
<evidence type="ECO:0000259" key="1">
    <source>
        <dbReference type="PROSITE" id="PS50112"/>
    </source>
</evidence>
<dbReference type="Gene3D" id="3.30.450.20">
    <property type="entry name" value="PAS domain"/>
    <property type="match status" value="4"/>
</dbReference>
<dbReference type="Pfam" id="PF13426">
    <property type="entry name" value="PAS_9"/>
    <property type="match status" value="1"/>
</dbReference>
<dbReference type="AlphaFoldDB" id="A0A225DDS6"/>
<organism evidence="3 4">
    <name type="scientific">Fimbriiglobus ruber</name>
    <dbReference type="NCBI Taxonomy" id="1908690"/>
    <lineage>
        <taxon>Bacteria</taxon>
        <taxon>Pseudomonadati</taxon>
        <taxon>Planctomycetota</taxon>
        <taxon>Planctomycetia</taxon>
        <taxon>Gemmatales</taxon>
        <taxon>Gemmataceae</taxon>
        <taxon>Fimbriiglobus</taxon>
    </lineage>
</organism>
<reference evidence="4" key="1">
    <citation type="submission" date="2017-06" db="EMBL/GenBank/DDBJ databases">
        <title>Genome analysis of Fimbriiglobus ruber SP5, the first member of the order Planctomycetales with confirmed chitinolytic capability.</title>
        <authorList>
            <person name="Ravin N.V."/>
            <person name="Rakitin A.L."/>
            <person name="Ivanova A.A."/>
            <person name="Beletsky A.V."/>
            <person name="Kulichevskaya I.S."/>
            <person name="Mardanov A.V."/>
            <person name="Dedysh S.N."/>
        </authorList>
    </citation>
    <scope>NUCLEOTIDE SEQUENCE [LARGE SCALE GENOMIC DNA]</scope>
    <source>
        <strain evidence="4">SP5</strain>
    </source>
</reference>
<dbReference type="InterPro" id="IPR013656">
    <property type="entry name" value="PAS_4"/>
</dbReference>
<sequence>MEPGAERLLGYREEEVVGRSVAVFFTPEDIENGFPQREMRQALESGRGNNDRWHVRKDGTRLWCGGTLTPLWDEGRKLRGFAKILRDRTEWKRAEEERTIRTKDIERRQRLYDAVLSNTPDFVYVFDLNHRFTFANEVLLRMWGKTSDEAIGKTCLELGYEPWHAAMHDREIEQVVATRQPVKGEVLFTGTFGRRIYEYIFVPVLGERGDVEAVAGTTRDVTDRRQAEEQVRHSERLHRAIAELSTDYAFDGTIGLDGTVRIERVTEGFAKFYGLTLDEMNAQGGWGSVIHADDHPVVGRTIERLLAGQIDRGEVRGLRRDGSVKWQAYLTVPVRDGASGRTVSLYGAATDVTAQRQLTEQLRGQAESLAAILAATVDNIYLLDKEGRYRYVSLGGARVLGLEPGQMTGRRWQELGLSADIMERFDAQRKWAIETGEPQRHEVAFTDRAGGKHHFEYTIAPVRGEDGGFEAVVVVSRDDTERKRAEEALREASTTLRSFYDTAPVMMGGWRSAARTCCT</sequence>
<dbReference type="GO" id="GO:0008168">
    <property type="term" value="F:methyltransferase activity"/>
    <property type="evidence" value="ECO:0007669"/>
    <property type="project" value="UniProtKB-KW"/>
</dbReference>
<protein>
    <submittedName>
        <fullName evidence="3">Chemotaxis protein methyltransferase CheR</fullName>
    </submittedName>
</protein>
<feature type="domain" description="PAC" evidence="2">
    <location>
        <begin position="48"/>
        <end position="100"/>
    </location>
</feature>
<dbReference type="GO" id="GO:0032259">
    <property type="term" value="P:methylation"/>
    <property type="evidence" value="ECO:0007669"/>
    <property type="project" value="UniProtKB-KW"/>
</dbReference>
<feature type="domain" description="PAS" evidence="1">
    <location>
        <begin position="234"/>
        <end position="309"/>
    </location>
</feature>
<dbReference type="PROSITE" id="PS50113">
    <property type="entry name" value="PAC"/>
    <property type="match status" value="4"/>
</dbReference>
<proteinExistence type="predicted"/>
<keyword evidence="4" id="KW-1185">Reference proteome</keyword>
<dbReference type="InterPro" id="IPR001610">
    <property type="entry name" value="PAC"/>
</dbReference>
<keyword evidence="3" id="KW-0489">Methyltransferase</keyword>
<comment type="caution">
    <text evidence="3">The sequence shown here is derived from an EMBL/GenBank/DDBJ whole genome shotgun (WGS) entry which is preliminary data.</text>
</comment>
<evidence type="ECO:0000313" key="3">
    <source>
        <dbReference type="EMBL" id="OWK35299.1"/>
    </source>
</evidence>
<dbReference type="InterPro" id="IPR052155">
    <property type="entry name" value="Biofilm_reg_signaling"/>
</dbReference>
<feature type="domain" description="PAC" evidence="2">
    <location>
        <begin position="439"/>
        <end position="491"/>
    </location>
</feature>
<gene>
    <name evidence="3" type="ORF">FRUB_09460</name>
</gene>
<dbReference type="SMART" id="SM00086">
    <property type="entry name" value="PAC"/>
    <property type="match status" value="3"/>
</dbReference>
<dbReference type="InterPro" id="IPR000700">
    <property type="entry name" value="PAS-assoc_C"/>
</dbReference>
<dbReference type="OrthoDB" id="3272385at2"/>
<feature type="domain" description="PAC" evidence="2">
    <location>
        <begin position="182"/>
        <end position="233"/>
    </location>
</feature>
<dbReference type="CDD" id="cd00130">
    <property type="entry name" value="PAS"/>
    <property type="match status" value="4"/>
</dbReference>
<dbReference type="InterPro" id="IPR035965">
    <property type="entry name" value="PAS-like_dom_sf"/>
</dbReference>
<feature type="domain" description="PAS" evidence="1">
    <location>
        <begin position="108"/>
        <end position="179"/>
    </location>
</feature>
<evidence type="ECO:0000259" key="2">
    <source>
        <dbReference type="PROSITE" id="PS50113"/>
    </source>
</evidence>
<evidence type="ECO:0000313" key="4">
    <source>
        <dbReference type="Proteomes" id="UP000214646"/>
    </source>
</evidence>
<dbReference type="InterPro" id="IPR000014">
    <property type="entry name" value="PAS"/>
</dbReference>
<dbReference type="PANTHER" id="PTHR44757:SF2">
    <property type="entry name" value="BIOFILM ARCHITECTURE MAINTENANCE PROTEIN MBAA"/>
    <property type="match status" value="1"/>
</dbReference>
<accession>A0A225DDS6</accession>